<dbReference type="EMBL" id="CP016907">
    <property type="protein sequence ID" value="AOC97167.1"/>
    <property type="molecule type" value="Genomic_DNA"/>
</dbReference>
<evidence type="ECO:0000313" key="2">
    <source>
        <dbReference type="Proteomes" id="UP000093276"/>
    </source>
</evidence>
<dbReference type="KEGG" id="fjg:BB050_04089"/>
<accession>A0AAC9D612</accession>
<dbReference type="GeneID" id="32309968"/>
<organism evidence="1 2">
    <name type="scientific">Flavobacterium anhuiense</name>
    <dbReference type="NCBI Taxonomy" id="459526"/>
    <lineage>
        <taxon>Bacteria</taxon>
        <taxon>Pseudomonadati</taxon>
        <taxon>Bacteroidota</taxon>
        <taxon>Flavobacteriia</taxon>
        <taxon>Flavobacteriales</taxon>
        <taxon>Flavobacteriaceae</taxon>
        <taxon>Flavobacterium</taxon>
    </lineage>
</organism>
<gene>
    <name evidence="1" type="ORF">BB050_04089</name>
</gene>
<dbReference type="RefSeq" id="WP_066034887.1">
    <property type="nucleotide sequence ID" value="NZ_CP016907.1"/>
</dbReference>
<name>A0AAC9D612_9FLAO</name>
<dbReference type="AlphaFoldDB" id="A0AAC9D612"/>
<dbReference type="Proteomes" id="UP000093276">
    <property type="component" value="Chromosome"/>
</dbReference>
<evidence type="ECO:0000313" key="1">
    <source>
        <dbReference type="EMBL" id="AOC97167.1"/>
    </source>
</evidence>
<protein>
    <submittedName>
        <fullName evidence="1">Uncharacterized protein</fullName>
    </submittedName>
</protein>
<sequence length="90" mass="10659">MAIPSNITKDHILKAIKRIDDEVNFNPKRKERVWALEFNNKLYPCKLVISYANLYPNREELASNPKVFTTYMAQRFLKSKGFNNIIRIKK</sequence>
<reference evidence="1 2" key="1">
    <citation type="submission" date="2016-08" db="EMBL/GenBank/DDBJ databases">
        <title>Complete genome sequence of Flavobacterium johnsoniae strain GSE09, a volatile-producing biocontrol agent isolated from cucumber (Cucumis sativus).</title>
        <authorList>
            <person name="Jeong J.-J."/>
            <person name="Oh J.Y."/>
            <person name="Jim Y.J."/>
            <person name="Sang M.K."/>
            <person name="Kim K.D."/>
        </authorList>
    </citation>
    <scope>NUCLEOTIDE SEQUENCE [LARGE SCALE GENOMIC DNA]</scope>
    <source>
        <strain evidence="1 2">GSE09</strain>
    </source>
</reference>
<proteinExistence type="predicted"/>